<evidence type="ECO:0000256" key="4">
    <source>
        <dbReference type="ARBA" id="ARBA00023172"/>
    </source>
</evidence>
<protein>
    <submittedName>
        <fullName evidence="6">Transposase DDE domain-containing protein</fullName>
    </submittedName>
</protein>
<evidence type="ECO:0000256" key="2">
    <source>
        <dbReference type="ARBA" id="ARBA00022578"/>
    </source>
</evidence>
<proteinExistence type="inferred from homology"/>
<dbReference type="PANTHER" id="PTHR33258:SF1">
    <property type="entry name" value="TRANSPOSASE INSL FOR INSERTION SEQUENCE ELEMENT IS186A-RELATED"/>
    <property type="match status" value="1"/>
</dbReference>
<keyword evidence="4" id="KW-0233">DNA recombination</keyword>
<name>A0A1I1KYR6_9GAMM</name>
<keyword evidence="2" id="KW-0815">Transposition</keyword>
<dbReference type="GO" id="GO:0004803">
    <property type="term" value="F:transposase activity"/>
    <property type="evidence" value="ECO:0007669"/>
    <property type="project" value="InterPro"/>
</dbReference>
<dbReference type="GO" id="GO:0003677">
    <property type="term" value="F:DNA binding"/>
    <property type="evidence" value="ECO:0007669"/>
    <property type="project" value="UniProtKB-KW"/>
</dbReference>
<dbReference type="AlphaFoldDB" id="A0A1I1KYR6"/>
<dbReference type="SUPFAM" id="SSF53098">
    <property type="entry name" value="Ribonuclease H-like"/>
    <property type="match status" value="1"/>
</dbReference>
<accession>A0A1I1KYR6</accession>
<evidence type="ECO:0000313" key="7">
    <source>
        <dbReference type="Proteomes" id="UP000198862"/>
    </source>
</evidence>
<organism evidence="6 7">
    <name type="scientific">Pseudoalteromonas denitrificans DSM 6059</name>
    <dbReference type="NCBI Taxonomy" id="1123010"/>
    <lineage>
        <taxon>Bacteria</taxon>
        <taxon>Pseudomonadati</taxon>
        <taxon>Pseudomonadota</taxon>
        <taxon>Gammaproteobacteria</taxon>
        <taxon>Alteromonadales</taxon>
        <taxon>Pseudoalteromonadaceae</taxon>
        <taxon>Pseudoalteromonas</taxon>
    </lineage>
</organism>
<evidence type="ECO:0000256" key="1">
    <source>
        <dbReference type="ARBA" id="ARBA00010075"/>
    </source>
</evidence>
<dbReference type="PANTHER" id="PTHR33258">
    <property type="entry name" value="TRANSPOSASE INSL FOR INSERTION SEQUENCE ELEMENT IS186A-RELATED"/>
    <property type="match status" value="1"/>
</dbReference>
<dbReference type="Pfam" id="PF01609">
    <property type="entry name" value="DDE_Tnp_1"/>
    <property type="match status" value="1"/>
</dbReference>
<dbReference type="GO" id="GO:0006313">
    <property type="term" value="P:DNA transposition"/>
    <property type="evidence" value="ECO:0007669"/>
    <property type="project" value="InterPro"/>
</dbReference>
<dbReference type="InterPro" id="IPR047952">
    <property type="entry name" value="Transpos_IS4"/>
</dbReference>
<feature type="domain" description="Transposase IS4-like" evidence="5">
    <location>
        <begin position="68"/>
        <end position="292"/>
    </location>
</feature>
<dbReference type="InterPro" id="IPR002559">
    <property type="entry name" value="Transposase_11"/>
</dbReference>
<keyword evidence="3" id="KW-0238">DNA-binding</keyword>
<evidence type="ECO:0000256" key="3">
    <source>
        <dbReference type="ARBA" id="ARBA00023125"/>
    </source>
</evidence>
<evidence type="ECO:0000259" key="5">
    <source>
        <dbReference type="Pfam" id="PF01609"/>
    </source>
</evidence>
<gene>
    <name evidence="6" type="ORF">SAMN02745724_02219</name>
</gene>
<comment type="similarity">
    <text evidence="1">Belongs to the transposase 11 family.</text>
</comment>
<evidence type="ECO:0000313" key="6">
    <source>
        <dbReference type="EMBL" id="SFC65914.1"/>
    </source>
</evidence>
<sequence>MLNALNGSIQAELVRFFSVIDDSYLSTKSVSTAAFCKARKKLSHQAFIELNDDLVQEFYKTATINTWQGHRLLAVDGSVTQLPISDELFEHFGKARSHALMPAVRLSQLYDVKNNITLDLQVESHSTGEREMALKHLNKTKIGDLVIYDRGYPAVWFYKYHMLKNVDFCMRIVKSSNIVKAFLESGKYSDIVDFPCTEKSLRRCRKDKISTETLRLRLVRVDLPSGEPEVLVSSLTDLKAYPTSVFANLYHQRWGVEEDYKVLKSRLNIENYSSVSVEGILQDLHAKLLTKNLAAAAIHDAKRKIEKPKNKRLYDYKVNFTFAINQLKDNVVRFTMRLADFELYELLINKISRNLSIIRPNRKFVRKDRRFVPNKYSMGYKRMC</sequence>
<keyword evidence="7" id="KW-1185">Reference proteome</keyword>
<dbReference type="InterPro" id="IPR012337">
    <property type="entry name" value="RNaseH-like_sf"/>
</dbReference>
<dbReference type="NCBIfam" id="NF033592">
    <property type="entry name" value="transpos_IS4_1"/>
    <property type="match status" value="1"/>
</dbReference>
<dbReference type="EMBL" id="FOLO01000014">
    <property type="protein sequence ID" value="SFC65914.1"/>
    <property type="molecule type" value="Genomic_DNA"/>
</dbReference>
<reference evidence="6 7" key="1">
    <citation type="submission" date="2016-10" db="EMBL/GenBank/DDBJ databases">
        <authorList>
            <person name="de Groot N.N."/>
        </authorList>
    </citation>
    <scope>NUCLEOTIDE SEQUENCE [LARGE SCALE GENOMIC DNA]</scope>
    <source>
        <strain evidence="6 7">DSM 6059</strain>
    </source>
</reference>
<dbReference type="Proteomes" id="UP000198862">
    <property type="component" value="Unassembled WGS sequence"/>
</dbReference>